<name>A0A9P0D463_9CUCU</name>
<evidence type="ECO:0000313" key="2">
    <source>
        <dbReference type="EMBL" id="CAH1111946.1"/>
    </source>
</evidence>
<protein>
    <recommendedName>
        <fullName evidence="4">Integrase</fullName>
    </recommendedName>
</protein>
<evidence type="ECO:0008006" key="4">
    <source>
        <dbReference type="Google" id="ProtNLM"/>
    </source>
</evidence>
<dbReference type="InterPro" id="IPR011010">
    <property type="entry name" value="DNA_brk_join_enz"/>
</dbReference>
<sequence length="169" mass="19819">MSSNIEYLNNKAESRLIPQKSEAVYKKEYDKFNTWMEEQMVTHIDERVVLAYLQKMSEKYKVSTMWTIHSKLQSMLRINKGVDIKSFVKVHAFMKAISKNEVVKKAYVFKEDDLPKFFTDAPDITYLFLKVVAICGIFGSCRRCELCDLRLAVIKKEAYCLLLSDHLRQ</sequence>
<dbReference type="InterPro" id="IPR010998">
    <property type="entry name" value="Integrase_recombinase_N"/>
</dbReference>
<dbReference type="AlphaFoldDB" id="A0A9P0D463"/>
<dbReference type="SUPFAM" id="SSF56349">
    <property type="entry name" value="DNA breaking-rejoining enzymes"/>
    <property type="match status" value="1"/>
</dbReference>
<keyword evidence="1" id="KW-0238">DNA-binding</keyword>
<evidence type="ECO:0000256" key="1">
    <source>
        <dbReference type="ARBA" id="ARBA00023125"/>
    </source>
</evidence>
<reference evidence="2" key="1">
    <citation type="submission" date="2022-01" db="EMBL/GenBank/DDBJ databases">
        <authorList>
            <person name="King R."/>
        </authorList>
    </citation>
    <scope>NUCLEOTIDE SEQUENCE</scope>
</reference>
<gene>
    <name evidence="2" type="ORF">PSYICH_LOCUS12481</name>
</gene>
<proteinExistence type="predicted"/>
<keyword evidence="3" id="KW-1185">Reference proteome</keyword>
<evidence type="ECO:0000313" key="3">
    <source>
        <dbReference type="Proteomes" id="UP001153636"/>
    </source>
</evidence>
<accession>A0A9P0D463</accession>
<dbReference type="Proteomes" id="UP001153636">
    <property type="component" value="Chromosome 6"/>
</dbReference>
<dbReference type="GO" id="GO:0003677">
    <property type="term" value="F:DNA binding"/>
    <property type="evidence" value="ECO:0007669"/>
    <property type="project" value="UniProtKB-KW"/>
</dbReference>
<organism evidence="2 3">
    <name type="scientific">Psylliodes chrysocephalus</name>
    <dbReference type="NCBI Taxonomy" id="3402493"/>
    <lineage>
        <taxon>Eukaryota</taxon>
        <taxon>Metazoa</taxon>
        <taxon>Ecdysozoa</taxon>
        <taxon>Arthropoda</taxon>
        <taxon>Hexapoda</taxon>
        <taxon>Insecta</taxon>
        <taxon>Pterygota</taxon>
        <taxon>Neoptera</taxon>
        <taxon>Endopterygota</taxon>
        <taxon>Coleoptera</taxon>
        <taxon>Polyphaga</taxon>
        <taxon>Cucujiformia</taxon>
        <taxon>Chrysomeloidea</taxon>
        <taxon>Chrysomelidae</taxon>
        <taxon>Galerucinae</taxon>
        <taxon>Alticini</taxon>
        <taxon>Psylliodes</taxon>
    </lineage>
</organism>
<dbReference type="EMBL" id="OV651818">
    <property type="protein sequence ID" value="CAH1111946.1"/>
    <property type="molecule type" value="Genomic_DNA"/>
</dbReference>
<dbReference type="OrthoDB" id="6746679at2759"/>
<dbReference type="Gene3D" id="1.10.150.130">
    <property type="match status" value="1"/>
</dbReference>